<feature type="transmembrane region" description="Helical" evidence="6">
    <location>
        <begin position="53"/>
        <end position="76"/>
    </location>
</feature>
<feature type="transmembrane region" description="Helical" evidence="6">
    <location>
        <begin position="391"/>
        <end position="408"/>
    </location>
</feature>
<comment type="subcellular location">
    <subcellularLocation>
        <location evidence="1">Membrane</location>
        <topology evidence="1">Multi-pass membrane protein</topology>
    </subcellularLocation>
</comment>
<protein>
    <submittedName>
        <fullName evidence="7">Cytosine permease</fullName>
    </submittedName>
</protein>
<dbReference type="EMBL" id="PVNO01000027">
    <property type="protein sequence ID" value="PRO68321.1"/>
    <property type="molecule type" value="Genomic_DNA"/>
</dbReference>
<dbReference type="InterPro" id="IPR001248">
    <property type="entry name" value="Pur-cyt_permease"/>
</dbReference>
<dbReference type="PANTHER" id="PTHR30569">
    <property type="entry name" value="CYTOSINE TRANSPORTER CODB"/>
    <property type="match status" value="1"/>
</dbReference>
<keyword evidence="5 6" id="KW-0472">Membrane</keyword>
<gene>
    <name evidence="7" type="ORF">C6Y39_14945</name>
</gene>
<feature type="transmembrane region" description="Helical" evidence="6">
    <location>
        <begin position="131"/>
        <end position="152"/>
    </location>
</feature>
<reference evidence="8" key="1">
    <citation type="journal article" date="2020" name="Int. J. Syst. Evol. Microbiol.">
        <title>Alteromonas alba sp. nov., a marine bacterium isolated from the seawater of the West Pacific Ocean.</title>
        <authorList>
            <person name="Sun C."/>
            <person name="Wu Y.-H."/>
            <person name="Xamxidin M."/>
            <person name="Cheng H."/>
            <person name="Xu X.-W."/>
        </authorList>
    </citation>
    <scope>NUCLEOTIDE SEQUENCE [LARGE SCALE GENOMIC DNA]</scope>
    <source>
        <strain evidence="8">9a2</strain>
    </source>
</reference>
<feature type="transmembrane region" description="Helical" evidence="6">
    <location>
        <begin position="198"/>
        <end position="216"/>
    </location>
</feature>
<name>A0ABX5CPE3_9ALTE</name>
<evidence type="ECO:0000256" key="2">
    <source>
        <dbReference type="ARBA" id="ARBA00008974"/>
    </source>
</evidence>
<proteinExistence type="inferred from homology"/>
<keyword evidence="4 6" id="KW-1133">Transmembrane helix</keyword>
<feature type="transmembrane region" description="Helical" evidence="6">
    <location>
        <begin position="159"/>
        <end position="178"/>
    </location>
</feature>
<evidence type="ECO:0000313" key="8">
    <source>
        <dbReference type="Proteomes" id="UP000239539"/>
    </source>
</evidence>
<organism evidence="7 8">
    <name type="scientific">Alteromonas gracilis</name>
    <dbReference type="NCBI Taxonomy" id="1479524"/>
    <lineage>
        <taxon>Bacteria</taxon>
        <taxon>Pseudomonadati</taxon>
        <taxon>Pseudomonadota</taxon>
        <taxon>Gammaproteobacteria</taxon>
        <taxon>Alteromonadales</taxon>
        <taxon>Alteromonadaceae</taxon>
        <taxon>Alteromonas/Salinimonas group</taxon>
        <taxon>Alteromonas</taxon>
    </lineage>
</organism>
<feature type="transmembrane region" description="Helical" evidence="6">
    <location>
        <begin position="263"/>
        <end position="287"/>
    </location>
</feature>
<keyword evidence="8" id="KW-1185">Reference proteome</keyword>
<evidence type="ECO:0000313" key="7">
    <source>
        <dbReference type="EMBL" id="PRO68321.1"/>
    </source>
</evidence>
<evidence type="ECO:0000256" key="1">
    <source>
        <dbReference type="ARBA" id="ARBA00004141"/>
    </source>
</evidence>
<sequence>MEPPYDTSQQDIEGDALVSWPRVAAVSAMVSFSIPTFMTGIELFALLSWQQTVITLLIGGMLLTLVGGLMGSIGAITRKNSYMLVRVAFGSLGAQILNLLFAVSLVGWFGLNLDLFSSSVAAILNHDTSELPLTIGIEAIVGILMILTTMYGFNVINRLSVVLVPIMMAVSAVLLYQSLAITSFEHFTNDMSQAQSSISQGVSLIVGVIIIGAIILPDITRFSRQRRGGVYTAFWSYLIAQSAVIVIAGFAAYALEANNILDVLLALGIGSWSLLIIVAGSWILNALNLYSAELAVNASLPRLKQNLVAIGLGVVGMFAAFANILEIFVLFLSVLTAVFIPVAGIIAVDFFVLNKSAYFVKLNSESHHANSLSSEQMSSDAQNLDHSGHKSALIAWAVGAGIAGYDLFEPISLVTGIAALDAILVSAILHFVVYSGLRLLVVRRVSL</sequence>
<dbReference type="InterPro" id="IPR030191">
    <property type="entry name" value="CodB"/>
</dbReference>
<comment type="caution">
    <text evidence="7">The sequence shown here is derived from an EMBL/GenBank/DDBJ whole genome shotgun (WGS) entry which is preliminary data.</text>
</comment>
<dbReference type="Pfam" id="PF02133">
    <property type="entry name" value="Transp_cyt_pur"/>
    <property type="match status" value="1"/>
</dbReference>
<feature type="transmembrane region" description="Helical" evidence="6">
    <location>
        <begin position="88"/>
        <end position="111"/>
    </location>
</feature>
<evidence type="ECO:0000256" key="6">
    <source>
        <dbReference type="SAM" id="Phobius"/>
    </source>
</evidence>
<evidence type="ECO:0000256" key="3">
    <source>
        <dbReference type="ARBA" id="ARBA00022692"/>
    </source>
</evidence>
<feature type="transmembrane region" description="Helical" evidence="6">
    <location>
        <begin position="228"/>
        <end position="251"/>
    </location>
</feature>
<comment type="similarity">
    <text evidence="2">Belongs to the purine-cytosine permease (2.A.39) family.</text>
</comment>
<feature type="transmembrane region" description="Helical" evidence="6">
    <location>
        <begin position="414"/>
        <end position="437"/>
    </location>
</feature>
<feature type="transmembrane region" description="Helical" evidence="6">
    <location>
        <begin position="307"/>
        <end position="325"/>
    </location>
</feature>
<dbReference type="RefSeq" id="WP_105932028.1">
    <property type="nucleotide sequence ID" value="NZ_PVNO01000027.1"/>
</dbReference>
<accession>A0ABX5CPE3</accession>
<evidence type="ECO:0000256" key="4">
    <source>
        <dbReference type="ARBA" id="ARBA00022989"/>
    </source>
</evidence>
<dbReference type="Gene3D" id="1.10.4160.10">
    <property type="entry name" value="Hydantoin permease"/>
    <property type="match status" value="1"/>
</dbReference>
<dbReference type="Proteomes" id="UP000239539">
    <property type="component" value="Unassembled WGS sequence"/>
</dbReference>
<evidence type="ECO:0000256" key="5">
    <source>
        <dbReference type="ARBA" id="ARBA00023136"/>
    </source>
</evidence>
<feature type="transmembrane region" description="Helical" evidence="6">
    <location>
        <begin position="331"/>
        <end position="353"/>
    </location>
</feature>
<dbReference type="PANTHER" id="PTHR30569:SF0">
    <property type="entry name" value="CYTOSINE PERMEASE"/>
    <property type="match status" value="1"/>
</dbReference>
<keyword evidence="3 6" id="KW-0812">Transmembrane</keyword>